<gene>
    <name evidence="2" type="ORF">ACFQRG_08700</name>
</gene>
<dbReference type="EMBL" id="JBHTCO010000007">
    <property type="protein sequence ID" value="MFC7393061.1"/>
    <property type="molecule type" value="Genomic_DNA"/>
</dbReference>
<feature type="domain" description="LHH" evidence="1">
    <location>
        <begin position="4"/>
        <end position="73"/>
    </location>
</feature>
<dbReference type="RefSeq" id="WP_380965523.1">
    <property type="nucleotide sequence ID" value="NZ_JBHTCO010000007.1"/>
</dbReference>
<proteinExistence type="predicted"/>
<name>A0ABW2Q0R9_9BACL</name>
<sequence length="78" mass="9246">MCGYRKDGNVIELHHLIQREPGSMVELPKILHREYTEILHGLVENGGSFRRNPLLTKQYANFRSKYLKWRAKDFEKST</sequence>
<dbReference type="Pfam" id="PF14411">
    <property type="entry name" value="LHH"/>
    <property type="match status" value="1"/>
</dbReference>
<organism evidence="2 3">
    <name type="scientific">Scopulibacillus cellulosilyticus</name>
    <dbReference type="NCBI Taxonomy" id="2665665"/>
    <lineage>
        <taxon>Bacteria</taxon>
        <taxon>Bacillati</taxon>
        <taxon>Bacillota</taxon>
        <taxon>Bacilli</taxon>
        <taxon>Bacillales</taxon>
        <taxon>Sporolactobacillaceae</taxon>
        <taxon>Scopulibacillus</taxon>
    </lineage>
</organism>
<evidence type="ECO:0000313" key="2">
    <source>
        <dbReference type="EMBL" id="MFC7393061.1"/>
    </source>
</evidence>
<evidence type="ECO:0000313" key="3">
    <source>
        <dbReference type="Proteomes" id="UP001596505"/>
    </source>
</evidence>
<evidence type="ECO:0000259" key="1">
    <source>
        <dbReference type="Pfam" id="PF14411"/>
    </source>
</evidence>
<dbReference type="Proteomes" id="UP001596505">
    <property type="component" value="Unassembled WGS sequence"/>
</dbReference>
<accession>A0ABW2Q0R9</accession>
<comment type="caution">
    <text evidence="2">The sequence shown here is derived from an EMBL/GenBank/DDBJ whole genome shotgun (WGS) entry which is preliminary data.</text>
</comment>
<keyword evidence="3" id="KW-1185">Reference proteome</keyword>
<reference evidence="3" key="1">
    <citation type="journal article" date="2019" name="Int. J. Syst. Evol. Microbiol.">
        <title>The Global Catalogue of Microorganisms (GCM) 10K type strain sequencing project: providing services to taxonomists for standard genome sequencing and annotation.</title>
        <authorList>
            <consortium name="The Broad Institute Genomics Platform"/>
            <consortium name="The Broad Institute Genome Sequencing Center for Infectious Disease"/>
            <person name="Wu L."/>
            <person name="Ma J."/>
        </authorList>
    </citation>
    <scope>NUCLEOTIDE SEQUENCE [LARGE SCALE GENOMIC DNA]</scope>
    <source>
        <strain evidence="3">CGMCC 1.16305</strain>
    </source>
</reference>
<dbReference type="InterPro" id="IPR026834">
    <property type="entry name" value="LHH"/>
</dbReference>
<protein>
    <submittedName>
        <fullName evidence="2">HNH/ENDO VII family nuclease</fullName>
    </submittedName>
</protein>